<keyword evidence="1" id="KW-0540">Nuclease</keyword>
<proteinExistence type="predicted"/>
<dbReference type="Pfam" id="PF09195">
    <property type="entry name" value="Endonuc-BglII"/>
    <property type="match status" value="1"/>
</dbReference>
<sequence>MSNYYKNERVLNIPGYEVYFTRFADSIIKDHFNDATTELTAILNHFSIREDQIIQGGGGLSSITQSLGGLLVQNAWTKTKIESEHHVRGRVLTSESHEVDHYKSFQQGNIGLEIEWNNKDPFYDRDLENFRKLHQIGELSIGIIITRGASLQKELYNVIRRFLEGIYPFTLPQLNSRISLSDTAKKNIGNHLDLPKDALLDKIASTIYYSKYGAATTHMDKLLLRLNRGVGNPCPFILIGIGSDRLTV</sequence>
<dbReference type="SUPFAM" id="SSF52980">
    <property type="entry name" value="Restriction endonuclease-like"/>
    <property type="match status" value="1"/>
</dbReference>
<dbReference type="InterPro" id="IPR011335">
    <property type="entry name" value="Restrct_endonuc-II-like"/>
</dbReference>
<organism evidence="1 2">
    <name type="scientific">Niabella yanshanensis</name>
    <dbReference type="NCBI Taxonomy" id="577386"/>
    <lineage>
        <taxon>Bacteria</taxon>
        <taxon>Pseudomonadati</taxon>
        <taxon>Bacteroidota</taxon>
        <taxon>Chitinophagia</taxon>
        <taxon>Chitinophagales</taxon>
        <taxon>Chitinophagaceae</taxon>
        <taxon>Niabella</taxon>
    </lineage>
</organism>
<dbReference type="EMBL" id="CP139960">
    <property type="protein sequence ID" value="WQD39061.1"/>
    <property type="molecule type" value="Genomic_DNA"/>
</dbReference>
<name>A0ABZ0W7E2_9BACT</name>
<dbReference type="RefSeq" id="WP_114793115.1">
    <property type="nucleotide sequence ID" value="NZ_CP139960.1"/>
</dbReference>
<reference evidence="1 2" key="1">
    <citation type="submission" date="2023-12" db="EMBL/GenBank/DDBJ databases">
        <title>Genome sequencing and assembly of bacterial species from a model synthetic community.</title>
        <authorList>
            <person name="Hogle S.L."/>
        </authorList>
    </citation>
    <scope>NUCLEOTIDE SEQUENCE [LARGE SCALE GENOMIC DNA]</scope>
    <source>
        <strain evidence="1 2">HAMBI_3031</strain>
    </source>
</reference>
<keyword evidence="1" id="KW-0255">Endonuclease</keyword>
<dbReference type="Proteomes" id="UP001325680">
    <property type="component" value="Chromosome"/>
</dbReference>
<gene>
    <name evidence="1" type="ORF">U0035_02725</name>
</gene>
<dbReference type="InterPro" id="IPR015278">
    <property type="entry name" value="BglII-like"/>
</dbReference>
<protein>
    <submittedName>
        <fullName evidence="1">BglII/BstYI family type II restriction endonuclease</fullName>
    </submittedName>
</protein>
<accession>A0ABZ0W7E2</accession>
<keyword evidence="2" id="KW-1185">Reference proteome</keyword>
<evidence type="ECO:0000313" key="1">
    <source>
        <dbReference type="EMBL" id="WQD39061.1"/>
    </source>
</evidence>
<keyword evidence="1" id="KW-0378">Hydrolase</keyword>
<dbReference type="GO" id="GO:0004519">
    <property type="term" value="F:endonuclease activity"/>
    <property type="evidence" value="ECO:0007669"/>
    <property type="project" value="UniProtKB-KW"/>
</dbReference>
<evidence type="ECO:0000313" key="2">
    <source>
        <dbReference type="Proteomes" id="UP001325680"/>
    </source>
</evidence>